<dbReference type="PANTHER" id="PTHR21600:SF87">
    <property type="entry name" value="RNA PSEUDOURIDYLATE SYNTHASE DOMAIN-CONTAINING PROTEIN 1"/>
    <property type="match status" value="1"/>
</dbReference>
<dbReference type="CDD" id="cd02869">
    <property type="entry name" value="PseudoU_synth_RluA_like"/>
    <property type="match status" value="1"/>
</dbReference>
<dbReference type="EMBL" id="MHLO01000010">
    <property type="protein sequence ID" value="OGZ13013.1"/>
    <property type="molecule type" value="Genomic_DNA"/>
</dbReference>
<dbReference type="AlphaFoldDB" id="A0A1G2DHM2"/>
<dbReference type="EC" id="5.4.99.-" evidence="3"/>
<dbReference type="Pfam" id="PF00849">
    <property type="entry name" value="PseudoU_synth_2"/>
    <property type="match status" value="1"/>
</dbReference>
<comment type="caution">
    <text evidence="5">The sequence shown here is derived from an EMBL/GenBank/DDBJ whole genome shotgun (WGS) entry which is preliminary data.</text>
</comment>
<feature type="domain" description="Pseudouridine synthase RsuA/RluA-like" evidence="4">
    <location>
        <begin position="23"/>
        <end position="189"/>
    </location>
</feature>
<dbReference type="InterPro" id="IPR050188">
    <property type="entry name" value="RluA_PseudoU_synthase"/>
</dbReference>
<evidence type="ECO:0000256" key="2">
    <source>
        <dbReference type="PIRSR" id="PIRSR606225-1"/>
    </source>
</evidence>
<accession>A0A1G2DHM2</accession>
<organism evidence="5 6">
    <name type="scientific">Candidatus Lloydbacteria bacterium RIFCSPHIGHO2_02_FULL_54_17</name>
    <dbReference type="NCBI Taxonomy" id="1798664"/>
    <lineage>
        <taxon>Bacteria</taxon>
        <taxon>Candidatus Lloydiibacteriota</taxon>
    </lineage>
</organism>
<dbReference type="NCBIfam" id="TIGR00005">
    <property type="entry name" value="rluA_subfam"/>
    <property type="match status" value="1"/>
</dbReference>
<evidence type="ECO:0000313" key="6">
    <source>
        <dbReference type="Proteomes" id="UP000178636"/>
    </source>
</evidence>
<reference evidence="5 6" key="1">
    <citation type="journal article" date="2016" name="Nat. Commun.">
        <title>Thousands of microbial genomes shed light on interconnected biogeochemical processes in an aquifer system.</title>
        <authorList>
            <person name="Anantharaman K."/>
            <person name="Brown C.T."/>
            <person name="Hug L.A."/>
            <person name="Sharon I."/>
            <person name="Castelle C.J."/>
            <person name="Probst A.J."/>
            <person name="Thomas B.C."/>
            <person name="Singh A."/>
            <person name="Wilkins M.J."/>
            <person name="Karaoz U."/>
            <person name="Brodie E.L."/>
            <person name="Williams K.H."/>
            <person name="Hubbard S.S."/>
            <person name="Banfield J.F."/>
        </authorList>
    </citation>
    <scope>NUCLEOTIDE SEQUENCE [LARGE SCALE GENOMIC DNA]</scope>
</reference>
<feature type="active site" evidence="2">
    <location>
        <position position="82"/>
    </location>
</feature>
<dbReference type="InterPro" id="IPR006225">
    <property type="entry name" value="PsdUridine_synth_RluC/D"/>
</dbReference>
<comment type="function">
    <text evidence="3">Responsible for synthesis of pseudouridine from uracil.</text>
</comment>
<comment type="catalytic activity">
    <reaction evidence="3">
        <text>a uridine in RNA = a pseudouridine in RNA</text>
        <dbReference type="Rhea" id="RHEA:48348"/>
        <dbReference type="Rhea" id="RHEA-COMP:12068"/>
        <dbReference type="Rhea" id="RHEA-COMP:12069"/>
        <dbReference type="ChEBI" id="CHEBI:65314"/>
        <dbReference type="ChEBI" id="CHEBI:65315"/>
    </reaction>
</comment>
<dbReference type="GO" id="GO:0140098">
    <property type="term" value="F:catalytic activity, acting on RNA"/>
    <property type="evidence" value="ECO:0007669"/>
    <property type="project" value="UniProtKB-ARBA"/>
</dbReference>
<dbReference type="InterPro" id="IPR006145">
    <property type="entry name" value="PsdUridine_synth_RsuA/RluA"/>
</dbReference>
<name>A0A1G2DHM2_9BACT</name>
<evidence type="ECO:0000256" key="3">
    <source>
        <dbReference type="RuleBase" id="RU362028"/>
    </source>
</evidence>
<proteinExistence type="inferred from homology"/>
<keyword evidence="3" id="KW-0413">Isomerase</keyword>
<dbReference type="GO" id="GO:0003723">
    <property type="term" value="F:RNA binding"/>
    <property type="evidence" value="ECO:0007669"/>
    <property type="project" value="InterPro"/>
</dbReference>
<dbReference type="Proteomes" id="UP000178636">
    <property type="component" value="Unassembled WGS sequence"/>
</dbReference>
<dbReference type="SUPFAM" id="SSF55120">
    <property type="entry name" value="Pseudouridine synthase"/>
    <property type="match status" value="1"/>
</dbReference>
<dbReference type="GO" id="GO:0000455">
    <property type="term" value="P:enzyme-directed rRNA pseudouridine synthesis"/>
    <property type="evidence" value="ECO:0007669"/>
    <property type="project" value="TreeGrafter"/>
</dbReference>
<dbReference type="PROSITE" id="PS01129">
    <property type="entry name" value="PSI_RLU"/>
    <property type="match status" value="1"/>
</dbReference>
<evidence type="ECO:0000259" key="4">
    <source>
        <dbReference type="Pfam" id="PF00849"/>
    </source>
</evidence>
<dbReference type="PANTHER" id="PTHR21600">
    <property type="entry name" value="MITOCHONDRIAL RNA PSEUDOURIDINE SYNTHASE"/>
    <property type="match status" value="1"/>
</dbReference>
<dbReference type="InterPro" id="IPR006224">
    <property type="entry name" value="PsdUridine_synth_RluA-like_CS"/>
</dbReference>
<comment type="similarity">
    <text evidence="1 3">Belongs to the pseudouridine synthase RluA family.</text>
</comment>
<gene>
    <name evidence="5" type="ORF">A3C93_03895</name>
</gene>
<dbReference type="GO" id="GO:0009982">
    <property type="term" value="F:pseudouridine synthase activity"/>
    <property type="evidence" value="ECO:0007669"/>
    <property type="project" value="InterPro"/>
</dbReference>
<evidence type="ECO:0000256" key="1">
    <source>
        <dbReference type="ARBA" id="ARBA00010876"/>
    </source>
</evidence>
<protein>
    <recommendedName>
        <fullName evidence="3">Pseudouridine synthase</fullName>
        <ecNumber evidence="3">5.4.99.-</ecNumber>
    </recommendedName>
</protein>
<dbReference type="Gene3D" id="3.30.2350.10">
    <property type="entry name" value="Pseudouridine synthase"/>
    <property type="match status" value="1"/>
</dbReference>
<dbReference type="STRING" id="1798664.A3C93_03895"/>
<evidence type="ECO:0000313" key="5">
    <source>
        <dbReference type="EMBL" id="OGZ13013.1"/>
    </source>
</evidence>
<sequence length="248" mass="27676">MANANGGSENRLPVVAVLYEDEHLLAVDKPAGLVVHADGRTKEPTLSDWVLEKYPKQKDVGGMHTLDSGRYAPRAGILHRLDRETSGVLLIAKDDETFYFLQRQFLDHSIEKTYNAFVAGELEKKEGLIELPIGRSRSDFRRWTTGDDARGTLRKAETAYRVLKHGGGFSFLELKPKTGRTHQLRVHLKAIGHPIVCDKRYGSVCVLGLERLALHAAKLTVEWPKGRRLTVEAPPPKDLAEALKELPA</sequence>
<dbReference type="InterPro" id="IPR020103">
    <property type="entry name" value="PsdUridine_synth_cat_dom_sf"/>
</dbReference>